<evidence type="ECO:0000313" key="3">
    <source>
        <dbReference type="EMBL" id="TKC94086.1"/>
    </source>
</evidence>
<protein>
    <submittedName>
        <fullName evidence="3">DUF1992 domain-containing protein</fullName>
    </submittedName>
</protein>
<dbReference type="InterPro" id="IPR052573">
    <property type="entry name" value="DnaJ_C_subfamily_28"/>
</dbReference>
<comment type="caution">
    <text evidence="3">The sequence shown here is derived from an EMBL/GenBank/DDBJ whole genome shotgun (WGS) entry which is preliminary data.</text>
</comment>
<feature type="region of interest" description="Disordered" evidence="1">
    <location>
        <begin position="25"/>
        <end position="63"/>
    </location>
</feature>
<evidence type="ECO:0000259" key="2">
    <source>
        <dbReference type="Pfam" id="PF09350"/>
    </source>
</evidence>
<feature type="domain" description="DnaJ homologue subfamily C member 28 conserved" evidence="2">
    <location>
        <begin position="74"/>
        <end position="141"/>
    </location>
</feature>
<evidence type="ECO:0000256" key="1">
    <source>
        <dbReference type="SAM" id="MobiDB-lite"/>
    </source>
</evidence>
<gene>
    <name evidence="3" type="ORF">E8A74_48915</name>
</gene>
<name>A0A4U1IJL3_9BACT</name>
<sequence>MDEERPQRCGASRRSIHGSRALTSRFGGLRFGSPGGRVRNGYGGLDPRASAPTTCAGGGRTRRRGVRSRDFHVLVEARIREAEARGAFEDLPGKGKPMPADDLAGLPEEDRMAARIQRIAGSAPEEVELLRDIAALRERLAGCKHEKERAKLTEALGAKTTRLAILFEASGRNVLVHSKLTEPR</sequence>
<dbReference type="PANTHER" id="PTHR39158">
    <property type="entry name" value="OS08G0560600 PROTEIN"/>
    <property type="match status" value="1"/>
</dbReference>
<dbReference type="Pfam" id="PF09350">
    <property type="entry name" value="DJC28_CD"/>
    <property type="match status" value="1"/>
</dbReference>
<dbReference type="PANTHER" id="PTHR39158:SF1">
    <property type="entry name" value="DNAJ HOMOLOG SUBFAMILY C MEMBER 28"/>
    <property type="match status" value="1"/>
</dbReference>
<dbReference type="InterPro" id="IPR018961">
    <property type="entry name" value="DnaJ_homolog_subfam-C_membr-28"/>
</dbReference>
<evidence type="ECO:0000313" key="4">
    <source>
        <dbReference type="Proteomes" id="UP000309215"/>
    </source>
</evidence>
<dbReference type="AlphaFoldDB" id="A0A4U1IJL3"/>
<accession>A0A4U1IJL3</accession>
<organism evidence="3 4">
    <name type="scientific">Polyangium fumosum</name>
    <dbReference type="NCBI Taxonomy" id="889272"/>
    <lineage>
        <taxon>Bacteria</taxon>
        <taxon>Pseudomonadati</taxon>
        <taxon>Myxococcota</taxon>
        <taxon>Polyangia</taxon>
        <taxon>Polyangiales</taxon>
        <taxon>Polyangiaceae</taxon>
        <taxon>Polyangium</taxon>
    </lineage>
</organism>
<keyword evidence="4" id="KW-1185">Reference proteome</keyword>
<dbReference type="EMBL" id="SSMQ01000115">
    <property type="protein sequence ID" value="TKC94086.1"/>
    <property type="molecule type" value="Genomic_DNA"/>
</dbReference>
<dbReference type="Proteomes" id="UP000309215">
    <property type="component" value="Unassembled WGS sequence"/>
</dbReference>
<reference evidence="3 4" key="1">
    <citation type="submission" date="2019-04" db="EMBL/GenBank/DDBJ databases">
        <authorList>
            <person name="Li Y."/>
            <person name="Wang J."/>
        </authorList>
    </citation>
    <scope>NUCLEOTIDE SEQUENCE [LARGE SCALE GENOMIC DNA]</scope>
    <source>
        <strain evidence="3 4">DSM 14668</strain>
    </source>
</reference>
<proteinExistence type="predicted"/>